<dbReference type="PANTHER" id="PTHR30590:SF2">
    <property type="entry name" value="INNER MEMBRANE PROTEIN"/>
    <property type="match status" value="1"/>
</dbReference>
<dbReference type="InterPro" id="IPR052529">
    <property type="entry name" value="Bact_Transport_Assoc"/>
</dbReference>
<dbReference type="HOGENOM" id="CLU_039610_0_0_11"/>
<evidence type="ECO:0000313" key="4">
    <source>
        <dbReference type="EMBL" id="ACZ22406.1"/>
    </source>
</evidence>
<proteinExistence type="predicted"/>
<dbReference type="PANTHER" id="PTHR30590">
    <property type="entry name" value="INNER MEMBRANE PROTEIN"/>
    <property type="match status" value="1"/>
</dbReference>
<feature type="transmembrane region" description="Helical" evidence="2">
    <location>
        <begin position="249"/>
        <end position="267"/>
    </location>
</feature>
<organism evidence="4 5">
    <name type="scientific">Sanguibacter keddieii (strain ATCC 51767 / DSM 10542 / NCFB 3025 / ST-74)</name>
    <dbReference type="NCBI Taxonomy" id="446469"/>
    <lineage>
        <taxon>Bacteria</taxon>
        <taxon>Bacillati</taxon>
        <taxon>Actinomycetota</taxon>
        <taxon>Actinomycetes</taxon>
        <taxon>Micrococcales</taxon>
        <taxon>Sanguibacteraceae</taxon>
        <taxon>Sanguibacter</taxon>
    </lineage>
</organism>
<feature type="domain" description="DUF418" evidence="3">
    <location>
        <begin position="234"/>
        <end position="386"/>
    </location>
</feature>
<dbReference type="AlphaFoldDB" id="D1BJZ7"/>
<dbReference type="TCDB" id="9.B.169.1.4">
    <property type="family name" value="the integral membrane protein (8 -10 tmss) yeib or duf418 (yeib) family"/>
</dbReference>
<keyword evidence="5" id="KW-1185">Reference proteome</keyword>
<evidence type="ECO:0000259" key="3">
    <source>
        <dbReference type="Pfam" id="PF04235"/>
    </source>
</evidence>
<dbReference type="KEGG" id="ske:Sked_25010"/>
<keyword evidence="2" id="KW-0472">Membrane</keyword>
<feature type="transmembrane region" description="Helical" evidence="2">
    <location>
        <begin position="33"/>
        <end position="50"/>
    </location>
</feature>
<feature type="transmembrane region" description="Helical" evidence="2">
    <location>
        <begin position="105"/>
        <end position="123"/>
    </location>
</feature>
<feature type="transmembrane region" description="Helical" evidence="2">
    <location>
        <begin position="62"/>
        <end position="85"/>
    </location>
</feature>
<feature type="compositionally biased region" description="Pro residues" evidence="1">
    <location>
        <begin position="11"/>
        <end position="21"/>
    </location>
</feature>
<accession>D1BJZ7</accession>
<dbReference type="eggNOG" id="COG2311">
    <property type="taxonomic scope" value="Bacteria"/>
</dbReference>
<feature type="transmembrane region" description="Helical" evidence="2">
    <location>
        <begin position="313"/>
        <end position="334"/>
    </location>
</feature>
<gene>
    <name evidence="4" type="ordered locus">Sked_25010</name>
</gene>
<feature type="transmembrane region" description="Helical" evidence="2">
    <location>
        <begin position="151"/>
        <end position="170"/>
    </location>
</feature>
<keyword evidence="2" id="KW-1133">Transmembrane helix</keyword>
<dbReference type="EMBL" id="CP001819">
    <property type="protein sequence ID" value="ACZ22406.1"/>
    <property type="molecule type" value="Genomic_DNA"/>
</dbReference>
<evidence type="ECO:0000256" key="1">
    <source>
        <dbReference type="SAM" id="MobiDB-lite"/>
    </source>
</evidence>
<dbReference type="STRING" id="446469.Sked_25010"/>
<feature type="transmembrane region" description="Helical" evidence="2">
    <location>
        <begin position="279"/>
        <end position="301"/>
    </location>
</feature>
<evidence type="ECO:0000313" key="5">
    <source>
        <dbReference type="Proteomes" id="UP000000322"/>
    </source>
</evidence>
<feature type="transmembrane region" description="Helical" evidence="2">
    <location>
        <begin position="216"/>
        <end position="237"/>
    </location>
</feature>
<feature type="transmembrane region" description="Helical" evidence="2">
    <location>
        <begin position="129"/>
        <end position="144"/>
    </location>
</feature>
<sequence length="417" mass="45459">MDCERQASPAPARPGPEPSPAPEASRRVPAIDVLRGIAILGTLAANIWIFTPGMTRLVPGPWPAALLQSLLDGKFLGLLTIMFGIGLEIQRQAARRAGRSWPGAYPVRAGLLFLDGVVIYVFVFQFDVIRAYAFTGLIVAFLLLTSERVQLWIAALFVALHVALMMVMSAERPESSGGAAPDEGTRRLDPGSYGYWPNVQDTLDNFWAGFSPSSEFATIVVMGVAMFLLGARIYRAGVFEPSGRVQRRWLMVVGLLVALPLEVLLKLDVLGLPHEPVRGFTRYGTAAVVAFGILALVAEVYQHRAVGWWGRRLADVGAMALSCYMLQNILGVAFSHTAAALVDPSAPGAQYATLALFLALAGLLVVFSGLWLRRFDRGPVELFWNWGYRTITRTRDEAVRHAAPASLDPQTGKEKRS</sequence>
<feature type="transmembrane region" description="Helical" evidence="2">
    <location>
        <begin position="354"/>
        <end position="372"/>
    </location>
</feature>
<dbReference type="Pfam" id="PF04235">
    <property type="entry name" value="DUF418"/>
    <property type="match status" value="1"/>
</dbReference>
<protein>
    <submittedName>
        <fullName evidence="4">Predicted membrane protein</fullName>
    </submittedName>
</protein>
<reference evidence="4 5" key="1">
    <citation type="journal article" date="2009" name="Stand. Genomic Sci.">
        <title>Complete genome sequence of Sanguibacter keddieii type strain (ST-74).</title>
        <authorList>
            <person name="Ivanova N."/>
            <person name="Sikorski J."/>
            <person name="Sims D."/>
            <person name="Brettin T."/>
            <person name="Detter J.C."/>
            <person name="Han C."/>
            <person name="Lapidus A."/>
            <person name="Copeland A."/>
            <person name="Glavina Del Rio T."/>
            <person name="Nolan M."/>
            <person name="Chen F."/>
            <person name="Lucas S."/>
            <person name="Tice H."/>
            <person name="Cheng J.F."/>
            <person name="Bruce D."/>
            <person name="Goodwin L."/>
            <person name="Pitluck S."/>
            <person name="Pati A."/>
            <person name="Mavromatis K."/>
            <person name="Chen A."/>
            <person name="Palaniappan K."/>
            <person name="D'haeseleer P."/>
            <person name="Chain P."/>
            <person name="Bristow J."/>
            <person name="Eisen J.A."/>
            <person name="Markowitz V."/>
            <person name="Hugenholtz P."/>
            <person name="Goker M."/>
            <person name="Pukall R."/>
            <person name="Klenk H.P."/>
            <person name="Kyrpides N.C."/>
        </authorList>
    </citation>
    <scope>NUCLEOTIDE SEQUENCE [LARGE SCALE GENOMIC DNA]</scope>
    <source>
        <strain evidence="5">ATCC 51767 / DSM 10542 / NCFB 3025 / ST-74</strain>
    </source>
</reference>
<keyword evidence="2" id="KW-0812">Transmembrane</keyword>
<dbReference type="InterPro" id="IPR007349">
    <property type="entry name" value="DUF418"/>
</dbReference>
<dbReference type="Proteomes" id="UP000000322">
    <property type="component" value="Chromosome"/>
</dbReference>
<name>D1BJZ7_SANKS</name>
<feature type="region of interest" description="Disordered" evidence="1">
    <location>
        <begin position="1"/>
        <end position="25"/>
    </location>
</feature>
<evidence type="ECO:0000256" key="2">
    <source>
        <dbReference type="SAM" id="Phobius"/>
    </source>
</evidence>